<accession>A0A068U617</accession>
<keyword evidence="2" id="KW-0812">Transmembrane</keyword>
<dbReference type="FunCoup" id="A0A068U617">
    <property type="interactions" value="47"/>
</dbReference>
<feature type="region of interest" description="Disordered" evidence="1">
    <location>
        <begin position="39"/>
        <end position="75"/>
    </location>
</feature>
<protein>
    <recommendedName>
        <fullName evidence="5">Outer envelope membrane protein 7</fullName>
    </recommendedName>
</protein>
<dbReference type="STRING" id="49390.A0A068U617"/>
<keyword evidence="2" id="KW-0472">Membrane</keyword>
<dbReference type="InterPro" id="IPR038944">
    <property type="entry name" value="OEP7-like"/>
</dbReference>
<dbReference type="OrthoDB" id="754892at2759"/>
<keyword evidence="4" id="KW-1185">Reference proteome</keyword>
<dbReference type="InParanoid" id="A0A068U617"/>
<reference evidence="4" key="1">
    <citation type="journal article" date="2014" name="Science">
        <title>The coffee genome provides insight into the convergent evolution of caffeine biosynthesis.</title>
        <authorList>
            <person name="Denoeud F."/>
            <person name="Carretero-Paulet L."/>
            <person name="Dereeper A."/>
            <person name="Droc G."/>
            <person name="Guyot R."/>
            <person name="Pietrella M."/>
            <person name="Zheng C."/>
            <person name="Alberti A."/>
            <person name="Anthony F."/>
            <person name="Aprea G."/>
            <person name="Aury J.M."/>
            <person name="Bento P."/>
            <person name="Bernard M."/>
            <person name="Bocs S."/>
            <person name="Campa C."/>
            <person name="Cenci A."/>
            <person name="Combes M.C."/>
            <person name="Crouzillat D."/>
            <person name="Da Silva C."/>
            <person name="Daddiego L."/>
            <person name="De Bellis F."/>
            <person name="Dussert S."/>
            <person name="Garsmeur O."/>
            <person name="Gayraud T."/>
            <person name="Guignon V."/>
            <person name="Jahn K."/>
            <person name="Jamilloux V."/>
            <person name="Joet T."/>
            <person name="Labadie K."/>
            <person name="Lan T."/>
            <person name="Leclercq J."/>
            <person name="Lepelley M."/>
            <person name="Leroy T."/>
            <person name="Li L.T."/>
            <person name="Librado P."/>
            <person name="Lopez L."/>
            <person name="Munoz A."/>
            <person name="Noel B."/>
            <person name="Pallavicini A."/>
            <person name="Perrotta G."/>
            <person name="Poncet V."/>
            <person name="Pot D."/>
            <person name="Priyono X."/>
            <person name="Rigoreau M."/>
            <person name="Rouard M."/>
            <person name="Rozas J."/>
            <person name="Tranchant-Dubreuil C."/>
            <person name="VanBuren R."/>
            <person name="Zhang Q."/>
            <person name="Andrade A.C."/>
            <person name="Argout X."/>
            <person name="Bertrand B."/>
            <person name="de Kochko A."/>
            <person name="Graziosi G."/>
            <person name="Henry R.J."/>
            <person name="Jayarama X."/>
            <person name="Ming R."/>
            <person name="Nagai C."/>
            <person name="Rounsley S."/>
            <person name="Sankoff D."/>
            <person name="Giuliano G."/>
            <person name="Albert V.A."/>
            <person name="Wincker P."/>
            <person name="Lashermes P."/>
        </authorList>
    </citation>
    <scope>NUCLEOTIDE SEQUENCE [LARGE SCALE GENOMIC DNA]</scope>
    <source>
        <strain evidence="4">cv. DH200-94</strain>
    </source>
</reference>
<dbReference type="PANTHER" id="PTHR33982">
    <property type="entry name" value="OUTER ENVELOPE MEMBRANE PROTEIN 7-RELATED"/>
    <property type="match status" value="1"/>
</dbReference>
<name>A0A068U617_COFCA</name>
<sequence>MAKLNLNPAKSAAVVLGALAMGWLTIELAFKPWLQRARAAMDKSDPARDPDDVSDSAEKTVEARDEPHDASDADK</sequence>
<keyword evidence="2" id="KW-1133">Transmembrane helix</keyword>
<proteinExistence type="predicted"/>
<organism evidence="3 4">
    <name type="scientific">Coffea canephora</name>
    <name type="common">Robusta coffee</name>
    <dbReference type="NCBI Taxonomy" id="49390"/>
    <lineage>
        <taxon>Eukaryota</taxon>
        <taxon>Viridiplantae</taxon>
        <taxon>Streptophyta</taxon>
        <taxon>Embryophyta</taxon>
        <taxon>Tracheophyta</taxon>
        <taxon>Spermatophyta</taxon>
        <taxon>Magnoliopsida</taxon>
        <taxon>eudicotyledons</taxon>
        <taxon>Gunneridae</taxon>
        <taxon>Pentapetalae</taxon>
        <taxon>asterids</taxon>
        <taxon>lamiids</taxon>
        <taxon>Gentianales</taxon>
        <taxon>Rubiaceae</taxon>
        <taxon>Ixoroideae</taxon>
        <taxon>Gardenieae complex</taxon>
        <taxon>Bertiereae - Coffeeae clade</taxon>
        <taxon>Coffeeae</taxon>
        <taxon>Coffea</taxon>
    </lineage>
</organism>
<evidence type="ECO:0000313" key="4">
    <source>
        <dbReference type="Proteomes" id="UP000295252"/>
    </source>
</evidence>
<dbReference type="PhylomeDB" id="A0A068U617"/>
<dbReference type="AlphaFoldDB" id="A0A068U617"/>
<feature type="transmembrane region" description="Helical" evidence="2">
    <location>
        <begin position="12"/>
        <end position="30"/>
    </location>
</feature>
<dbReference type="EMBL" id="HG739095">
    <property type="protein sequence ID" value="CDP03614.1"/>
    <property type="molecule type" value="Genomic_DNA"/>
</dbReference>
<dbReference type="Proteomes" id="UP000295252">
    <property type="component" value="Chromosome I"/>
</dbReference>
<evidence type="ECO:0000313" key="3">
    <source>
        <dbReference type="EMBL" id="CDP03614.1"/>
    </source>
</evidence>
<dbReference type="Gramene" id="CDP03614">
    <property type="protein sequence ID" value="CDP03614"/>
    <property type="gene ID" value="GSCOC_T00016035001"/>
</dbReference>
<evidence type="ECO:0000256" key="2">
    <source>
        <dbReference type="SAM" id="Phobius"/>
    </source>
</evidence>
<evidence type="ECO:0000256" key="1">
    <source>
        <dbReference type="SAM" id="MobiDB-lite"/>
    </source>
</evidence>
<dbReference type="GO" id="GO:0009707">
    <property type="term" value="C:chloroplast outer membrane"/>
    <property type="evidence" value="ECO:0007669"/>
    <property type="project" value="EnsemblPlants"/>
</dbReference>
<dbReference type="PANTHER" id="PTHR33982:SF5">
    <property type="entry name" value="OUTER ENVELOPE MEMBRANE PROTEIN 7"/>
    <property type="match status" value="1"/>
</dbReference>
<gene>
    <name evidence="3" type="ORF">GSCOC_T00016035001</name>
</gene>
<evidence type="ECO:0008006" key="5">
    <source>
        <dbReference type="Google" id="ProtNLM"/>
    </source>
</evidence>